<evidence type="ECO:0000313" key="1">
    <source>
        <dbReference type="EMBL" id="KAJ7749819.1"/>
    </source>
</evidence>
<gene>
    <name evidence="1" type="ORF">DFH07DRAFT_775318</name>
</gene>
<proteinExistence type="predicted"/>
<dbReference type="AlphaFoldDB" id="A0AAD7IT54"/>
<reference evidence="1" key="1">
    <citation type="submission" date="2023-03" db="EMBL/GenBank/DDBJ databases">
        <title>Massive genome expansion in bonnet fungi (Mycena s.s.) driven by repeated elements and novel gene families across ecological guilds.</title>
        <authorList>
            <consortium name="Lawrence Berkeley National Laboratory"/>
            <person name="Harder C.B."/>
            <person name="Miyauchi S."/>
            <person name="Viragh M."/>
            <person name="Kuo A."/>
            <person name="Thoen E."/>
            <person name="Andreopoulos B."/>
            <person name="Lu D."/>
            <person name="Skrede I."/>
            <person name="Drula E."/>
            <person name="Henrissat B."/>
            <person name="Morin E."/>
            <person name="Kohler A."/>
            <person name="Barry K."/>
            <person name="LaButti K."/>
            <person name="Morin E."/>
            <person name="Salamov A."/>
            <person name="Lipzen A."/>
            <person name="Mereny Z."/>
            <person name="Hegedus B."/>
            <person name="Baldrian P."/>
            <person name="Stursova M."/>
            <person name="Weitz H."/>
            <person name="Taylor A."/>
            <person name="Grigoriev I.V."/>
            <person name="Nagy L.G."/>
            <person name="Martin F."/>
            <person name="Kauserud H."/>
        </authorList>
    </citation>
    <scope>NUCLEOTIDE SEQUENCE</scope>
    <source>
        <strain evidence="1">CBHHK188m</strain>
    </source>
</reference>
<dbReference type="EMBL" id="JARJLG010000084">
    <property type="protein sequence ID" value="KAJ7749819.1"/>
    <property type="molecule type" value="Genomic_DNA"/>
</dbReference>
<keyword evidence="2" id="KW-1185">Reference proteome</keyword>
<name>A0AAD7IT54_9AGAR</name>
<protein>
    <submittedName>
        <fullName evidence="1">Uncharacterized protein</fullName>
    </submittedName>
</protein>
<evidence type="ECO:0000313" key="2">
    <source>
        <dbReference type="Proteomes" id="UP001215280"/>
    </source>
</evidence>
<comment type="caution">
    <text evidence="1">The sequence shown here is derived from an EMBL/GenBank/DDBJ whole genome shotgun (WGS) entry which is preliminary data.</text>
</comment>
<dbReference type="Proteomes" id="UP001215280">
    <property type="component" value="Unassembled WGS sequence"/>
</dbReference>
<organism evidence="1 2">
    <name type="scientific">Mycena maculata</name>
    <dbReference type="NCBI Taxonomy" id="230809"/>
    <lineage>
        <taxon>Eukaryota</taxon>
        <taxon>Fungi</taxon>
        <taxon>Dikarya</taxon>
        <taxon>Basidiomycota</taxon>
        <taxon>Agaricomycotina</taxon>
        <taxon>Agaricomycetes</taxon>
        <taxon>Agaricomycetidae</taxon>
        <taxon>Agaricales</taxon>
        <taxon>Marasmiineae</taxon>
        <taxon>Mycenaceae</taxon>
        <taxon>Mycena</taxon>
    </lineage>
</organism>
<sequence>MAPAAKPKEVPEGKPDYLHIFQTPGFTPSSDNKRLKCLICSTNSAGGVEAWMDWKSSGPHIKQSKVHQRAVECSKTQLIQLAAVQQNQQEDLVRRREATGTTASVLRDVQMPTAGPSTYRIQSAAETELWEQIATDPHGAGFDIGILPANQKYREMQSLWDAGIMGHAKDGAEGPITPDEDDTDEFLAEIMQNAAIRDPHVNDILNFEGTTHSEPSVEWAPYDSKMVFLWILNEGGAKDVPSFDRLRKVQKSLREKCGVPTTQYKSAKGNIFHMNDPRTIIAKVFPIIT</sequence>
<accession>A0AAD7IT54</accession>